<protein>
    <recommendedName>
        <fullName evidence="2">Bulb-type lectin domain-containing protein</fullName>
    </recommendedName>
</protein>
<feature type="signal peptide" evidence="1">
    <location>
        <begin position="1"/>
        <end position="22"/>
    </location>
</feature>
<dbReference type="SMART" id="SM00108">
    <property type="entry name" value="B_lectin"/>
    <property type="match status" value="1"/>
</dbReference>
<feature type="domain" description="Bulb-type lectin" evidence="2">
    <location>
        <begin position="25"/>
        <end position="134"/>
    </location>
</feature>
<proteinExistence type="predicted"/>
<dbReference type="InterPro" id="IPR001480">
    <property type="entry name" value="Bulb-type_lectin_dom"/>
</dbReference>
<evidence type="ECO:0000259" key="2">
    <source>
        <dbReference type="PROSITE" id="PS50927"/>
    </source>
</evidence>
<keyword evidence="1" id="KW-0732">Signal</keyword>
<accession>A0AAV7E007</accession>
<dbReference type="Gene3D" id="2.90.10.10">
    <property type="entry name" value="Bulb-type lectin domain"/>
    <property type="match status" value="1"/>
</dbReference>
<reference evidence="3 4" key="1">
    <citation type="submission" date="2021-07" db="EMBL/GenBank/DDBJ databases">
        <title>The Aristolochia fimbriata genome: insights into angiosperm evolution, floral development and chemical biosynthesis.</title>
        <authorList>
            <person name="Jiao Y."/>
        </authorList>
    </citation>
    <scope>NUCLEOTIDE SEQUENCE [LARGE SCALE GENOMIC DNA]</scope>
    <source>
        <strain evidence="3">IBCAS-2021</strain>
        <tissue evidence="3">Leaf</tissue>
    </source>
</reference>
<dbReference type="SUPFAM" id="SSF51110">
    <property type="entry name" value="alpha-D-mannose-specific plant lectins"/>
    <property type="match status" value="1"/>
</dbReference>
<name>A0AAV7E007_ARIFI</name>
<dbReference type="InterPro" id="IPR036426">
    <property type="entry name" value="Bulb-type_lectin_dom_sf"/>
</dbReference>
<keyword evidence="4" id="KW-1185">Reference proteome</keyword>
<evidence type="ECO:0000256" key="1">
    <source>
        <dbReference type="SAM" id="SignalP"/>
    </source>
</evidence>
<dbReference type="PROSITE" id="PS50927">
    <property type="entry name" value="BULB_LECTIN"/>
    <property type="match status" value="1"/>
</dbReference>
<gene>
    <name evidence="3" type="ORF">H6P81_017941</name>
</gene>
<evidence type="ECO:0000313" key="3">
    <source>
        <dbReference type="EMBL" id="KAG9442087.1"/>
    </source>
</evidence>
<evidence type="ECO:0000313" key="4">
    <source>
        <dbReference type="Proteomes" id="UP000825729"/>
    </source>
</evidence>
<comment type="caution">
    <text evidence="3">The sequence shown here is derived from an EMBL/GenBank/DDBJ whole genome shotgun (WGS) entry which is preliminary data.</text>
</comment>
<dbReference type="Proteomes" id="UP000825729">
    <property type="component" value="Unassembled WGS sequence"/>
</dbReference>
<sequence>MIFPAALLFLLAASATTVLSGAAVTNILYSGERLSTGQYLAYGEAYGLIMQEDCNLVLYDYKRPVWATNTGGIGRNCYCAMQVDGNLVVYTPDGRSIWASNTGGARGNYILVLQKDRNLVIYGGALWATGTNNGLQGMGPIVITSSFRTDNNNNNVTVTSSESVV</sequence>
<dbReference type="EMBL" id="JAINDJ010000007">
    <property type="protein sequence ID" value="KAG9442087.1"/>
    <property type="molecule type" value="Genomic_DNA"/>
</dbReference>
<dbReference type="AlphaFoldDB" id="A0AAV7E007"/>
<dbReference type="CDD" id="cd00028">
    <property type="entry name" value="B_lectin"/>
    <property type="match status" value="1"/>
</dbReference>
<feature type="chain" id="PRO_5043496340" description="Bulb-type lectin domain-containing protein" evidence="1">
    <location>
        <begin position="23"/>
        <end position="165"/>
    </location>
</feature>
<organism evidence="3 4">
    <name type="scientific">Aristolochia fimbriata</name>
    <name type="common">White veined hardy Dutchman's pipe vine</name>
    <dbReference type="NCBI Taxonomy" id="158543"/>
    <lineage>
        <taxon>Eukaryota</taxon>
        <taxon>Viridiplantae</taxon>
        <taxon>Streptophyta</taxon>
        <taxon>Embryophyta</taxon>
        <taxon>Tracheophyta</taxon>
        <taxon>Spermatophyta</taxon>
        <taxon>Magnoliopsida</taxon>
        <taxon>Magnoliidae</taxon>
        <taxon>Piperales</taxon>
        <taxon>Aristolochiaceae</taxon>
        <taxon>Aristolochia</taxon>
    </lineage>
</organism>